<dbReference type="Gene3D" id="1.20.5.160">
    <property type="entry name" value="Bacterial aa3 type cytochrome c oxidase subunit IV"/>
    <property type="match status" value="1"/>
</dbReference>
<dbReference type="SUPFAM" id="SSF81469">
    <property type="entry name" value="Bacterial aa3 type cytochrome c oxidase subunit IV"/>
    <property type="match status" value="1"/>
</dbReference>
<evidence type="ECO:0000259" key="2">
    <source>
        <dbReference type="Pfam" id="PF07835"/>
    </source>
</evidence>
<name>A0A6I6MM73_9CAUL</name>
<dbReference type="Proteomes" id="UP000431269">
    <property type="component" value="Chromosome"/>
</dbReference>
<feature type="domain" description="Cytochrome c oxidase subunit IV bacterial aa3 type" evidence="2">
    <location>
        <begin position="8"/>
        <end position="44"/>
    </location>
</feature>
<keyword evidence="1" id="KW-0472">Membrane</keyword>
<organism evidence="3 4">
    <name type="scientific">Terricaulis silvestris</name>
    <dbReference type="NCBI Taxonomy" id="2686094"/>
    <lineage>
        <taxon>Bacteria</taxon>
        <taxon>Pseudomonadati</taxon>
        <taxon>Pseudomonadota</taxon>
        <taxon>Alphaproteobacteria</taxon>
        <taxon>Caulobacterales</taxon>
        <taxon>Caulobacteraceae</taxon>
        <taxon>Terricaulis</taxon>
    </lineage>
</organism>
<feature type="transmembrane region" description="Helical" evidence="1">
    <location>
        <begin position="21"/>
        <end position="44"/>
    </location>
</feature>
<evidence type="ECO:0000256" key="1">
    <source>
        <dbReference type="SAM" id="Phobius"/>
    </source>
</evidence>
<sequence length="100" mass="10586">MAQSGAHGQMEIQDQKETFHGFLMASVWTCGLIAQSVMLLTLAFAIGLGWWPGFVAFALIGVVIGSVFKLSGVYWATQVALWVLLGIGGLIVPALTGMMG</sequence>
<evidence type="ECO:0000313" key="3">
    <source>
        <dbReference type="EMBL" id="QGZ94074.1"/>
    </source>
</evidence>
<dbReference type="KEGG" id="tsv:DSM104635_00890"/>
<dbReference type="EMBL" id="CP047045">
    <property type="protein sequence ID" value="QGZ94074.1"/>
    <property type="molecule type" value="Genomic_DNA"/>
</dbReference>
<reference evidence="4" key="1">
    <citation type="submission" date="2019-12" db="EMBL/GenBank/DDBJ databases">
        <title>Complete genome of Terracaulis silvestris 0127_4.</title>
        <authorList>
            <person name="Vieira S."/>
            <person name="Riedel T."/>
            <person name="Sproer C."/>
            <person name="Pascual J."/>
            <person name="Boedeker C."/>
            <person name="Overmann J."/>
        </authorList>
    </citation>
    <scope>NUCLEOTIDE SEQUENCE [LARGE SCALE GENOMIC DNA]</scope>
    <source>
        <strain evidence="4">0127_4</strain>
    </source>
</reference>
<dbReference type="Pfam" id="PF07835">
    <property type="entry name" value="COX4_pro_2"/>
    <property type="match status" value="1"/>
</dbReference>
<feature type="transmembrane region" description="Helical" evidence="1">
    <location>
        <begin position="80"/>
        <end position="99"/>
    </location>
</feature>
<keyword evidence="1" id="KW-1133">Transmembrane helix</keyword>
<dbReference type="RefSeq" id="WP_158765040.1">
    <property type="nucleotide sequence ID" value="NZ_CP047045.1"/>
</dbReference>
<evidence type="ECO:0000313" key="4">
    <source>
        <dbReference type="Proteomes" id="UP000431269"/>
    </source>
</evidence>
<keyword evidence="1" id="KW-0812">Transmembrane</keyword>
<accession>A0A6I6MM73</accession>
<feature type="transmembrane region" description="Helical" evidence="1">
    <location>
        <begin position="50"/>
        <end position="68"/>
    </location>
</feature>
<dbReference type="InterPro" id="IPR012422">
    <property type="entry name" value="Cyt_c_oxidase_su4_bac-aa3"/>
</dbReference>
<protein>
    <submittedName>
        <fullName evidence="3">Bacterial aa3 type cytochrome c oxidase subunit IV</fullName>
    </submittedName>
</protein>
<gene>
    <name evidence="3" type="ORF">DSM104635_00890</name>
</gene>
<dbReference type="InterPro" id="IPR036596">
    <property type="entry name" value="Cyt-C_aa3_sf"/>
</dbReference>
<keyword evidence="4" id="KW-1185">Reference proteome</keyword>
<dbReference type="AlphaFoldDB" id="A0A6I6MM73"/>
<proteinExistence type="predicted"/>